<feature type="transmembrane region" description="Helical" evidence="7">
    <location>
        <begin position="201"/>
        <end position="225"/>
    </location>
</feature>
<feature type="transmembrane region" description="Helical" evidence="7">
    <location>
        <begin position="12"/>
        <end position="35"/>
    </location>
</feature>
<dbReference type="PANTHER" id="PTHR19282">
    <property type="entry name" value="TETRASPANIN"/>
    <property type="match status" value="1"/>
</dbReference>
<organism evidence="8 9">
    <name type="scientific">Acanthaster planci</name>
    <name type="common">Crown-of-thorns starfish</name>
    <dbReference type="NCBI Taxonomy" id="133434"/>
    <lineage>
        <taxon>Eukaryota</taxon>
        <taxon>Metazoa</taxon>
        <taxon>Echinodermata</taxon>
        <taxon>Eleutherozoa</taxon>
        <taxon>Asterozoa</taxon>
        <taxon>Asteroidea</taxon>
        <taxon>Valvatacea</taxon>
        <taxon>Valvatida</taxon>
        <taxon>Acanthasteridae</taxon>
        <taxon>Acanthaster</taxon>
    </lineage>
</organism>
<feature type="transmembrane region" description="Helical" evidence="7">
    <location>
        <begin position="55"/>
        <end position="76"/>
    </location>
</feature>
<evidence type="ECO:0000256" key="2">
    <source>
        <dbReference type="ARBA" id="ARBA00006840"/>
    </source>
</evidence>
<dbReference type="PRINTS" id="PR00259">
    <property type="entry name" value="TMFOUR"/>
</dbReference>
<keyword evidence="6" id="KW-1015">Disulfide bond</keyword>
<comment type="subcellular location">
    <subcellularLocation>
        <location evidence="1 7">Membrane</location>
        <topology evidence="1 7">Multi-pass membrane protein</topology>
    </subcellularLocation>
</comment>
<sequence length="236" mass="26077">MAVEGASKLIKYLMFFFNFIFFICGIVIIVGGALVFTKYNDYVDFTGSMGNAIPIVLLVIGIFILFTGFLGCCGALRENYCMVCTFAIIIVILLLAELGGGIAGYVLRNDIKKAIDDNMNKLLVQYPNNTATQKLFDSMQQDLKCCGVNNYTDWYSYLGSGNVTDSCCKKEEPKCGIEPKKETIWTDGCFNALYDFLEDNIVIIAAIAIVIAVIQIFGVVCSCCLMRSIKGEYEVV</sequence>
<name>A0A8B8A4T8_ACAPL</name>
<dbReference type="PANTHER" id="PTHR19282:SF456">
    <property type="entry name" value="CD63 MOLECULE"/>
    <property type="match status" value="1"/>
</dbReference>
<evidence type="ECO:0000256" key="3">
    <source>
        <dbReference type="ARBA" id="ARBA00022692"/>
    </source>
</evidence>
<keyword evidence="3 7" id="KW-0812">Transmembrane</keyword>
<dbReference type="Gene3D" id="1.10.1450.10">
    <property type="entry name" value="Tetraspanin"/>
    <property type="match status" value="1"/>
</dbReference>
<keyword evidence="4 7" id="KW-1133">Transmembrane helix</keyword>
<dbReference type="InterPro" id="IPR018499">
    <property type="entry name" value="Tetraspanin/Peripherin"/>
</dbReference>
<accession>A0A8B8A4T8</accession>
<evidence type="ECO:0000256" key="7">
    <source>
        <dbReference type="RuleBase" id="RU361218"/>
    </source>
</evidence>
<dbReference type="SUPFAM" id="SSF48652">
    <property type="entry name" value="Tetraspanin"/>
    <property type="match status" value="1"/>
</dbReference>
<evidence type="ECO:0000313" key="9">
    <source>
        <dbReference type="RefSeq" id="XP_022111920.1"/>
    </source>
</evidence>
<dbReference type="PROSITE" id="PS00421">
    <property type="entry name" value="TM4_1"/>
    <property type="match status" value="1"/>
</dbReference>
<reference evidence="9" key="1">
    <citation type="submission" date="2025-08" db="UniProtKB">
        <authorList>
            <consortium name="RefSeq"/>
        </authorList>
    </citation>
    <scope>IDENTIFICATION</scope>
</reference>
<dbReference type="PIRSF" id="PIRSF002419">
    <property type="entry name" value="Tetraspanin"/>
    <property type="match status" value="1"/>
</dbReference>
<dbReference type="AlphaFoldDB" id="A0A8B8A4T8"/>
<evidence type="ECO:0000256" key="4">
    <source>
        <dbReference type="ARBA" id="ARBA00022989"/>
    </source>
</evidence>
<dbReference type="InterPro" id="IPR000301">
    <property type="entry name" value="Tetraspanin_animals"/>
</dbReference>
<dbReference type="Proteomes" id="UP000694845">
    <property type="component" value="Unplaced"/>
</dbReference>
<dbReference type="OMA" id="RSWDIMQ"/>
<protein>
    <recommendedName>
        <fullName evidence="7">Tetraspanin</fullName>
    </recommendedName>
</protein>
<dbReference type="InterPro" id="IPR018503">
    <property type="entry name" value="Tetraspanin_CS"/>
</dbReference>
<keyword evidence="5 7" id="KW-0472">Membrane</keyword>
<feature type="transmembrane region" description="Helical" evidence="7">
    <location>
        <begin position="83"/>
        <end position="107"/>
    </location>
</feature>
<dbReference type="Pfam" id="PF00335">
    <property type="entry name" value="Tetraspanin"/>
    <property type="match status" value="1"/>
</dbReference>
<evidence type="ECO:0000313" key="8">
    <source>
        <dbReference type="Proteomes" id="UP000694845"/>
    </source>
</evidence>
<dbReference type="KEGG" id="aplc:110991084"/>
<gene>
    <name evidence="9" type="primary">LOC110991084</name>
</gene>
<dbReference type="GeneID" id="110991084"/>
<evidence type="ECO:0000256" key="1">
    <source>
        <dbReference type="ARBA" id="ARBA00004141"/>
    </source>
</evidence>
<keyword evidence="8" id="KW-1185">Reference proteome</keyword>
<comment type="similarity">
    <text evidence="2 7">Belongs to the tetraspanin (TM4SF) family.</text>
</comment>
<proteinExistence type="inferred from homology"/>
<dbReference type="RefSeq" id="XP_022111920.1">
    <property type="nucleotide sequence ID" value="XM_022256228.1"/>
</dbReference>
<evidence type="ECO:0000256" key="6">
    <source>
        <dbReference type="PIRSR" id="PIRSR002419-1"/>
    </source>
</evidence>
<dbReference type="InterPro" id="IPR008952">
    <property type="entry name" value="Tetraspanin_EC2_sf"/>
</dbReference>
<dbReference type="OrthoDB" id="10033535at2759"/>
<evidence type="ECO:0000256" key="5">
    <source>
        <dbReference type="ARBA" id="ARBA00023136"/>
    </source>
</evidence>
<feature type="disulfide bond" evidence="6">
    <location>
        <begin position="146"/>
        <end position="168"/>
    </location>
</feature>
<dbReference type="GO" id="GO:0005886">
    <property type="term" value="C:plasma membrane"/>
    <property type="evidence" value="ECO:0007669"/>
    <property type="project" value="TreeGrafter"/>
</dbReference>